<dbReference type="GO" id="GO:0003677">
    <property type="term" value="F:DNA binding"/>
    <property type="evidence" value="ECO:0007669"/>
    <property type="project" value="UniProtKB-KW"/>
</dbReference>
<dbReference type="RefSeq" id="WP_416345572.1">
    <property type="nucleotide sequence ID" value="NZ_JALQCY010000006.1"/>
</dbReference>
<accession>A0ABT0J8B9</accession>
<dbReference type="Pfam" id="PF04237">
    <property type="entry name" value="YjbR"/>
    <property type="match status" value="1"/>
</dbReference>
<comment type="caution">
    <text evidence="1">The sequence shown here is derived from an EMBL/GenBank/DDBJ whole genome shotgun (WGS) entry which is preliminary data.</text>
</comment>
<reference evidence="1 2" key="1">
    <citation type="submission" date="2022-02" db="EMBL/GenBank/DDBJ databases">
        <title>The car tank lid bacteriome: a reservoir of bacteria with potential in bioremediation of fuel.</title>
        <authorList>
            <person name="Vidal-Verdu A."/>
            <person name="Gomez-Martinez D."/>
            <person name="Latorre-Perez A."/>
            <person name="Pereto J."/>
            <person name="Porcar M."/>
        </authorList>
    </citation>
    <scope>NUCLEOTIDE SEQUENCE [LARGE SCALE GENOMIC DNA]</scope>
    <source>
        <strain evidence="1 2">4D.3</strain>
    </source>
</reference>
<name>A0ABT0J8B9_9MICO</name>
<dbReference type="InterPro" id="IPR058532">
    <property type="entry name" value="YjbR/MT2646/Rv2570-like"/>
</dbReference>
<evidence type="ECO:0000313" key="2">
    <source>
        <dbReference type="Proteomes" id="UP001651050"/>
    </source>
</evidence>
<sequence length="131" mass="14334">MPTYDDVARLATALPEVTEGARYRGQRTWAVRGKAFAWERPFSKADVRRFGDEPVPAGAILALSTEDLQDKEAVLAAHPGVCLTIPHLDGFPAVLVRLDEVEEALLRELVVDAWFAQAPAALAEARRDLLG</sequence>
<dbReference type="EMBL" id="JALQCY010000006">
    <property type="protein sequence ID" value="MCK9795724.1"/>
    <property type="molecule type" value="Genomic_DNA"/>
</dbReference>
<evidence type="ECO:0000313" key="1">
    <source>
        <dbReference type="EMBL" id="MCK9795724.1"/>
    </source>
</evidence>
<proteinExistence type="predicted"/>
<keyword evidence="2" id="KW-1185">Reference proteome</keyword>
<protein>
    <submittedName>
        <fullName evidence="1">MmcQ/YjbR family DNA-binding protein</fullName>
    </submittedName>
</protein>
<gene>
    <name evidence="1" type="ORF">M1843_18420</name>
</gene>
<keyword evidence="1" id="KW-0238">DNA-binding</keyword>
<organism evidence="1 2">
    <name type="scientific">Isoptericola peretonis</name>
    <dbReference type="NCBI Taxonomy" id="2918523"/>
    <lineage>
        <taxon>Bacteria</taxon>
        <taxon>Bacillati</taxon>
        <taxon>Actinomycetota</taxon>
        <taxon>Actinomycetes</taxon>
        <taxon>Micrococcales</taxon>
        <taxon>Promicromonosporaceae</taxon>
        <taxon>Isoptericola</taxon>
    </lineage>
</organism>
<dbReference type="Proteomes" id="UP001651050">
    <property type="component" value="Unassembled WGS sequence"/>
</dbReference>